<dbReference type="InterPro" id="IPR021212">
    <property type="entry name" value="DUF2760"/>
</dbReference>
<evidence type="ECO:0000313" key="2">
    <source>
        <dbReference type="EMBL" id="MFD2097945.1"/>
    </source>
</evidence>
<dbReference type="EMBL" id="JBHUHT010000030">
    <property type="protein sequence ID" value="MFD2097945.1"/>
    <property type="molecule type" value="Genomic_DNA"/>
</dbReference>
<dbReference type="RefSeq" id="WP_345340085.1">
    <property type="nucleotide sequence ID" value="NZ_BAABLI010000013.1"/>
</dbReference>
<evidence type="ECO:0000313" key="3">
    <source>
        <dbReference type="Proteomes" id="UP001597380"/>
    </source>
</evidence>
<sequence length="170" mass="18464">MQTHFFARIGIAFKILFSRSYTEQLVSSSVSEATATPEPVTLTSSNTDGALQLLSLLQKEGRLLDFINEDVTAFSDDQIGAAARVVHQGLNKAIKEHITLEPVAETVEGSPITLADGFDTQAYRLTGNINGSAPFNGTLIHKGWRATRIELPQTVEGYEFSILAPAEVEL</sequence>
<name>A0ABW4XSY3_9GAMM</name>
<organism evidence="2 3">
    <name type="scientific">Corallincola platygyrae</name>
    <dbReference type="NCBI Taxonomy" id="1193278"/>
    <lineage>
        <taxon>Bacteria</taxon>
        <taxon>Pseudomonadati</taxon>
        <taxon>Pseudomonadota</taxon>
        <taxon>Gammaproteobacteria</taxon>
        <taxon>Alteromonadales</taxon>
        <taxon>Psychromonadaceae</taxon>
        <taxon>Corallincola</taxon>
    </lineage>
</organism>
<feature type="domain" description="DUF2760" evidence="1">
    <location>
        <begin position="47"/>
        <end position="169"/>
    </location>
</feature>
<keyword evidence="3" id="KW-1185">Reference proteome</keyword>
<dbReference type="Pfam" id="PF10816">
    <property type="entry name" value="DUF2760"/>
    <property type="match status" value="1"/>
</dbReference>
<evidence type="ECO:0000259" key="1">
    <source>
        <dbReference type="Pfam" id="PF10816"/>
    </source>
</evidence>
<reference evidence="3" key="1">
    <citation type="journal article" date="2019" name="Int. J. Syst. Evol. Microbiol.">
        <title>The Global Catalogue of Microorganisms (GCM) 10K type strain sequencing project: providing services to taxonomists for standard genome sequencing and annotation.</title>
        <authorList>
            <consortium name="The Broad Institute Genomics Platform"/>
            <consortium name="The Broad Institute Genome Sequencing Center for Infectious Disease"/>
            <person name="Wu L."/>
            <person name="Ma J."/>
        </authorList>
    </citation>
    <scope>NUCLEOTIDE SEQUENCE [LARGE SCALE GENOMIC DNA]</scope>
    <source>
        <strain evidence="3">CGMCC 1.10992</strain>
    </source>
</reference>
<gene>
    <name evidence="2" type="ORF">ACFSJ3_18305</name>
</gene>
<proteinExistence type="predicted"/>
<comment type="caution">
    <text evidence="2">The sequence shown here is derived from an EMBL/GenBank/DDBJ whole genome shotgun (WGS) entry which is preliminary data.</text>
</comment>
<protein>
    <submittedName>
        <fullName evidence="2">DUF2760 domain-containing protein</fullName>
    </submittedName>
</protein>
<dbReference type="Proteomes" id="UP001597380">
    <property type="component" value="Unassembled WGS sequence"/>
</dbReference>
<accession>A0ABW4XSY3</accession>